<evidence type="ECO:0000313" key="8">
    <source>
        <dbReference type="EMBL" id="KAE9247601.1"/>
    </source>
</evidence>
<evidence type="ECO:0000313" key="7">
    <source>
        <dbReference type="EMBL" id="KAE9226278.1"/>
    </source>
</evidence>
<sequence>MANVRPPVLDTAKRKRHSSSSGDAQSPGRPFPTTSHRVRGDFTKTETHDLAARRLILFLTPPEGMHETPMGYELRTREDFPFDNAPAIAIAVCSTRFGQHGLTIMHYKRVNRATRLRAGSADAKFNMDFGRSASPPPAPGYTSDLDLLRAVQGVTAFANAN</sequence>
<evidence type="ECO:0000313" key="16">
    <source>
        <dbReference type="Proteomes" id="UP000476176"/>
    </source>
</evidence>
<evidence type="ECO:0000256" key="1">
    <source>
        <dbReference type="SAM" id="MobiDB-lite"/>
    </source>
</evidence>
<dbReference type="EMBL" id="QXGD01000212">
    <property type="protein sequence ID" value="KAE9247601.1"/>
    <property type="molecule type" value="Genomic_DNA"/>
</dbReference>
<dbReference type="EMBL" id="QXFX01000804">
    <property type="protein sequence ID" value="KAE9103788.1"/>
    <property type="molecule type" value="Genomic_DNA"/>
</dbReference>
<evidence type="ECO:0000313" key="3">
    <source>
        <dbReference type="EMBL" id="KAE9103788.1"/>
    </source>
</evidence>
<dbReference type="Proteomes" id="UP000488956">
    <property type="component" value="Unassembled WGS sequence"/>
</dbReference>
<evidence type="ECO:0000313" key="12">
    <source>
        <dbReference type="Proteomes" id="UP000437068"/>
    </source>
</evidence>
<dbReference type="EMBL" id="QXFZ01000174">
    <property type="protein sequence ID" value="KAE9128831.1"/>
    <property type="molecule type" value="Genomic_DNA"/>
</dbReference>
<organism evidence="2 10">
    <name type="scientific">Phytophthora fragariae</name>
    <dbReference type="NCBI Taxonomy" id="53985"/>
    <lineage>
        <taxon>Eukaryota</taxon>
        <taxon>Sar</taxon>
        <taxon>Stramenopiles</taxon>
        <taxon>Oomycota</taxon>
        <taxon>Peronosporomycetes</taxon>
        <taxon>Peronosporales</taxon>
        <taxon>Peronosporaceae</taxon>
        <taxon>Phytophthora</taxon>
    </lineage>
</organism>
<evidence type="ECO:0000313" key="14">
    <source>
        <dbReference type="Proteomes" id="UP000440732"/>
    </source>
</evidence>
<dbReference type="Proteomes" id="UP000433483">
    <property type="component" value="Unassembled WGS sequence"/>
</dbReference>
<comment type="caution">
    <text evidence="2">The sequence shown here is derived from an EMBL/GenBank/DDBJ whole genome shotgun (WGS) entry which is preliminary data.</text>
</comment>
<gene>
    <name evidence="9" type="ORF">PF001_g4261</name>
    <name evidence="8" type="ORF">PF002_g6187</name>
    <name evidence="6" type="ORF">PF004_g13142</name>
    <name evidence="7" type="ORF">PF005_g5196</name>
    <name evidence="5" type="ORF">PF006_g3948</name>
    <name evidence="4" type="ORF">PF007_g5124</name>
    <name evidence="2" type="ORF">PF009_g5445</name>
    <name evidence="3" type="ORF">PF010_g13608</name>
</gene>
<dbReference type="Proteomes" id="UP000441208">
    <property type="component" value="Unassembled WGS sequence"/>
</dbReference>
<evidence type="ECO:0000313" key="2">
    <source>
        <dbReference type="EMBL" id="KAE8944883.1"/>
    </source>
</evidence>
<dbReference type="EMBL" id="QXGF01000183">
    <property type="protein sequence ID" value="KAE8944883.1"/>
    <property type="molecule type" value="Genomic_DNA"/>
</dbReference>
<evidence type="ECO:0000313" key="9">
    <source>
        <dbReference type="EMBL" id="KAE9322728.1"/>
    </source>
</evidence>
<feature type="region of interest" description="Disordered" evidence="1">
    <location>
        <begin position="1"/>
        <end position="45"/>
    </location>
</feature>
<evidence type="ECO:0000313" key="11">
    <source>
        <dbReference type="Proteomes" id="UP000433483"/>
    </source>
</evidence>
<dbReference type="EMBL" id="QXGA01000133">
    <property type="protein sequence ID" value="KAE9151767.1"/>
    <property type="molecule type" value="Genomic_DNA"/>
</dbReference>
<dbReference type="EMBL" id="QXGB01000177">
    <property type="protein sequence ID" value="KAE9226278.1"/>
    <property type="molecule type" value="Genomic_DNA"/>
</dbReference>
<proteinExistence type="predicted"/>
<keyword evidence="11" id="KW-1185">Reference proteome</keyword>
<name>A0A6A3FIB9_9STRA</name>
<evidence type="ECO:0000313" key="17">
    <source>
        <dbReference type="Proteomes" id="UP000488956"/>
    </source>
</evidence>
<dbReference type="OrthoDB" id="104766at2759"/>
<dbReference type="Proteomes" id="UP000440367">
    <property type="component" value="Unassembled WGS sequence"/>
</dbReference>
<protein>
    <submittedName>
        <fullName evidence="2">Uncharacterized protein</fullName>
    </submittedName>
</protein>
<dbReference type="AlphaFoldDB" id="A0A6A3FIB9"/>
<evidence type="ECO:0000313" key="15">
    <source>
        <dbReference type="Proteomes" id="UP000441208"/>
    </source>
</evidence>
<evidence type="ECO:0000313" key="13">
    <source>
        <dbReference type="Proteomes" id="UP000440367"/>
    </source>
</evidence>
<dbReference type="EMBL" id="QXGC01000785">
    <property type="protein sequence ID" value="KAE9221087.1"/>
    <property type="molecule type" value="Genomic_DNA"/>
</dbReference>
<evidence type="ECO:0000313" key="10">
    <source>
        <dbReference type="Proteomes" id="UP000429523"/>
    </source>
</evidence>
<evidence type="ECO:0000313" key="6">
    <source>
        <dbReference type="EMBL" id="KAE9221087.1"/>
    </source>
</evidence>
<accession>A0A6A3FIB9</accession>
<reference evidence="10 11" key="1">
    <citation type="submission" date="2018-08" db="EMBL/GenBank/DDBJ databases">
        <title>Genomic investigation of the strawberry pathogen Phytophthora fragariae indicates pathogenicity is determined by transcriptional variation in three key races.</title>
        <authorList>
            <person name="Adams T.M."/>
            <person name="Armitage A.D."/>
            <person name="Sobczyk M.K."/>
            <person name="Bates H.J."/>
            <person name="Dunwell J.M."/>
            <person name="Nellist C.F."/>
            <person name="Harrison R.J."/>
        </authorList>
    </citation>
    <scope>NUCLEOTIDE SEQUENCE [LARGE SCALE GENOMIC DNA]</scope>
    <source>
        <strain evidence="9 12">A4</strain>
        <strain evidence="8 13">BC-1</strain>
        <strain evidence="6 16">BC-23</strain>
        <strain evidence="7 11">NOV-27</strain>
        <strain evidence="5 14">NOV-5</strain>
        <strain evidence="4 15">NOV-71</strain>
        <strain evidence="2 10">NOV-9</strain>
        <strain evidence="3 17">ONT-3</strain>
    </source>
</reference>
<dbReference type="Proteomes" id="UP000476176">
    <property type="component" value="Unassembled WGS sequence"/>
</dbReference>
<dbReference type="Proteomes" id="UP000440732">
    <property type="component" value="Unassembled WGS sequence"/>
</dbReference>
<dbReference type="Proteomes" id="UP000429523">
    <property type="component" value="Unassembled WGS sequence"/>
</dbReference>
<dbReference type="EMBL" id="QXGE01000144">
    <property type="protein sequence ID" value="KAE9322728.1"/>
    <property type="molecule type" value="Genomic_DNA"/>
</dbReference>
<evidence type="ECO:0000313" key="4">
    <source>
        <dbReference type="EMBL" id="KAE9128831.1"/>
    </source>
</evidence>
<evidence type="ECO:0000313" key="5">
    <source>
        <dbReference type="EMBL" id="KAE9151767.1"/>
    </source>
</evidence>
<dbReference type="Proteomes" id="UP000437068">
    <property type="component" value="Unassembled WGS sequence"/>
</dbReference>